<name>N1QHA4_SPHMS</name>
<dbReference type="AlphaFoldDB" id="N1QHA4"/>
<dbReference type="HOGENOM" id="CLU_112553_0_0_1"/>
<evidence type="ECO:0000313" key="3">
    <source>
        <dbReference type="Proteomes" id="UP000016931"/>
    </source>
</evidence>
<accession>N1QHA4</accession>
<evidence type="ECO:0000313" key="2">
    <source>
        <dbReference type="EMBL" id="EMF16606.1"/>
    </source>
</evidence>
<dbReference type="PANTHER" id="PTHR34693">
    <property type="entry name" value="PROTEIN PAR32"/>
    <property type="match status" value="1"/>
</dbReference>
<dbReference type="OMA" id="WKHAISF"/>
<dbReference type="InterPro" id="IPR022024">
    <property type="entry name" value="DUF3602"/>
</dbReference>
<dbReference type="Pfam" id="PF12223">
    <property type="entry name" value="DUF3602"/>
    <property type="match status" value="1"/>
</dbReference>
<dbReference type="Proteomes" id="UP000016931">
    <property type="component" value="Unassembled WGS sequence"/>
</dbReference>
<feature type="compositionally biased region" description="Basic and acidic residues" evidence="1">
    <location>
        <begin position="14"/>
        <end position="26"/>
    </location>
</feature>
<feature type="compositionally biased region" description="Basic and acidic residues" evidence="1">
    <location>
        <begin position="118"/>
        <end position="135"/>
    </location>
</feature>
<keyword evidence="3" id="KW-1185">Reference proteome</keyword>
<proteinExistence type="predicted"/>
<feature type="non-terminal residue" evidence="2">
    <location>
        <position position="153"/>
    </location>
</feature>
<reference evidence="2 3" key="1">
    <citation type="journal article" date="2012" name="PLoS Pathog.">
        <title>Diverse lifestyles and strategies of plant pathogenesis encoded in the genomes of eighteen Dothideomycetes fungi.</title>
        <authorList>
            <person name="Ohm R.A."/>
            <person name="Feau N."/>
            <person name="Henrissat B."/>
            <person name="Schoch C.L."/>
            <person name="Horwitz B.A."/>
            <person name="Barry K.W."/>
            <person name="Condon B.J."/>
            <person name="Copeland A.C."/>
            <person name="Dhillon B."/>
            <person name="Glaser F."/>
            <person name="Hesse C.N."/>
            <person name="Kosti I."/>
            <person name="LaButti K."/>
            <person name="Lindquist E.A."/>
            <person name="Lucas S."/>
            <person name="Salamov A.A."/>
            <person name="Bradshaw R.E."/>
            <person name="Ciuffetti L."/>
            <person name="Hamelin R.C."/>
            <person name="Kema G.H.J."/>
            <person name="Lawrence C."/>
            <person name="Scott J.A."/>
            <person name="Spatafora J.W."/>
            <person name="Turgeon B.G."/>
            <person name="de Wit P.J.G.M."/>
            <person name="Zhong S."/>
            <person name="Goodwin S.B."/>
            <person name="Grigoriev I.V."/>
        </authorList>
    </citation>
    <scope>NUCLEOTIDE SEQUENCE [LARGE SCALE GENOMIC DNA]</scope>
    <source>
        <strain evidence="2 3">SO2202</strain>
    </source>
</reference>
<dbReference type="InterPro" id="IPR053203">
    <property type="entry name" value="Cisplatin_resist-associated"/>
</dbReference>
<gene>
    <name evidence="2" type="ORF">SEPMUDRAFT_20156</name>
</gene>
<dbReference type="OrthoDB" id="4159136at2759"/>
<sequence length="153" mass="16267">GRGGAGNWQAAQQESEKIQADVEADRSLSSSAAGSTVPREQREHAYSGRGGSGNWYSPKELHQNGTFKDLVLGGSPAPKDNNITNITTTTNNSSSVTRKVGRGGAGNMTFGVTEDEERALRRSQEEQQKGKEISSHVEATVNATLAEPPKAKL</sequence>
<dbReference type="PANTHER" id="PTHR34693:SF5">
    <property type="match status" value="1"/>
</dbReference>
<dbReference type="RefSeq" id="XP_016764727.1">
    <property type="nucleotide sequence ID" value="XM_016908322.1"/>
</dbReference>
<organism evidence="2 3">
    <name type="scientific">Sphaerulina musiva (strain SO2202)</name>
    <name type="common">Poplar stem canker fungus</name>
    <name type="synonym">Septoria musiva</name>
    <dbReference type="NCBI Taxonomy" id="692275"/>
    <lineage>
        <taxon>Eukaryota</taxon>
        <taxon>Fungi</taxon>
        <taxon>Dikarya</taxon>
        <taxon>Ascomycota</taxon>
        <taxon>Pezizomycotina</taxon>
        <taxon>Dothideomycetes</taxon>
        <taxon>Dothideomycetidae</taxon>
        <taxon>Mycosphaerellales</taxon>
        <taxon>Mycosphaerellaceae</taxon>
        <taxon>Sphaerulina</taxon>
    </lineage>
</organism>
<evidence type="ECO:0000256" key="1">
    <source>
        <dbReference type="SAM" id="MobiDB-lite"/>
    </source>
</evidence>
<protein>
    <submittedName>
        <fullName evidence="2">Uncharacterized protein</fullName>
    </submittedName>
</protein>
<dbReference type="GeneID" id="27905459"/>
<feature type="non-terminal residue" evidence="2">
    <location>
        <position position="1"/>
    </location>
</feature>
<feature type="region of interest" description="Disordered" evidence="1">
    <location>
        <begin position="1"/>
        <end position="153"/>
    </location>
</feature>
<dbReference type="eggNOG" id="ENOG502SD3B">
    <property type="taxonomic scope" value="Eukaryota"/>
</dbReference>
<feature type="compositionally biased region" description="Low complexity" evidence="1">
    <location>
        <begin position="81"/>
        <end position="95"/>
    </location>
</feature>
<dbReference type="EMBL" id="KB456260">
    <property type="protein sequence ID" value="EMF16606.1"/>
    <property type="molecule type" value="Genomic_DNA"/>
</dbReference>